<dbReference type="AlphaFoldDB" id="A0A7W7WTF8"/>
<protein>
    <submittedName>
        <fullName evidence="2">DNA-binding protein YbaB</fullName>
    </submittedName>
</protein>
<name>A0A7W7WTF8_9PSEU</name>
<feature type="compositionally biased region" description="Pro residues" evidence="1">
    <location>
        <begin position="122"/>
        <end position="131"/>
    </location>
</feature>
<dbReference type="EMBL" id="JACHJS010000001">
    <property type="protein sequence ID" value="MBB4963064.1"/>
    <property type="molecule type" value="Genomic_DNA"/>
</dbReference>
<sequence>MSRLEASRFAADRLTEVLARTVGRAEHPSGLARVTATANGELRDLQLHPALLAQGPDAVGRTVVETARLATDAAVQTSFNELAKALGDGVAIAVEAFVGAPPFRVEAERSVAEPESTSTPFAPAPTPPVTGPPARAQRPRPPAEEDEDAYFADPFRGQRRS</sequence>
<keyword evidence="3" id="KW-1185">Reference proteome</keyword>
<dbReference type="InterPro" id="IPR036894">
    <property type="entry name" value="YbaB-like_sf"/>
</dbReference>
<reference evidence="2 3" key="1">
    <citation type="submission" date="2020-08" db="EMBL/GenBank/DDBJ databases">
        <title>Sequencing the genomes of 1000 actinobacteria strains.</title>
        <authorList>
            <person name="Klenk H.-P."/>
        </authorList>
    </citation>
    <scope>NUCLEOTIDE SEQUENCE [LARGE SCALE GENOMIC DNA]</scope>
    <source>
        <strain evidence="2 3">DSM 45084</strain>
    </source>
</reference>
<proteinExistence type="predicted"/>
<dbReference type="Proteomes" id="UP000542674">
    <property type="component" value="Unassembled WGS sequence"/>
</dbReference>
<gene>
    <name evidence="2" type="ORF">F4559_000423</name>
</gene>
<evidence type="ECO:0000313" key="2">
    <source>
        <dbReference type="EMBL" id="MBB4963064.1"/>
    </source>
</evidence>
<dbReference type="RefSeq" id="WP_184665896.1">
    <property type="nucleotide sequence ID" value="NZ_BAABAI010000004.1"/>
</dbReference>
<dbReference type="GO" id="GO:0003677">
    <property type="term" value="F:DNA binding"/>
    <property type="evidence" value="ECO:0007669"/>
    <property type="project" value="UniProtKB-KW"/>
</dbReference>
<dbReference type="InterPro" id="IPR004401">
    <property type="entry name" value="YbaB/EbfC"/>
</dbReference>
<feature type="region of interest" description="Disordered" evidence="1">
    <location>
        <begin position="107"/>
        <end position="161"/>
    </location>
</feature>
<dbReference type="SUPFAM" id="SSF82607">
    <property type="entry name" value="YbaB-like"/>
    <property type="match status" value="1"/>
</dbReference>
<keyword evidence="2" id="KW-0238">DNA-binding</keyword>
<dbReference type="Gene3D" id="3.30.1310.10">
    <property type="entry name" value="Nucleoid-associated protein YbaB-like domain"/>
    <property type="match status" value="1"/>
</dbReference>
<accession>A0A7W7WTF8</accession>
<comment type="caution">
    <text evidence="2">The sequence shown here is derived from an EMBL/GenBank/DDBJ whole genome shotgun (WGS) entry which is preliminary data.</text>
</comment>
<dbReference type="Pfam" id="PF02575">
    <property type="entry name" value="YbaB_DNA_bd"/>
    <property type="match status" value="1"/>
</dbReference>
<evidence type="ECO:0000313" key="3">
    <source>
        <dbReference type="Proteomes" id="UP000542674"/>
    </source>
</evidence>
<organism evidence="2 3">
    <name type="scientific">Saccharothrix violaceirubra</name>
    <dbReference type="NCBI Taxonomy" id="413306"/>
    <lineage>
        <taxon>Bacteria</taxon>
        <taxon>Bacillati</taxon>
        <taxon>Actinomycetota</taxon>
        <taxon>Actinomycetes</taxon>
        <taxon>Pseudonocardiales</taxon>
        <taxon>Pseudonocardiaceae</taxon>
        <taxon>Saccharothrix</taxon>
    </lineage>
</organism>
<evidence type="ECO:0000256" key="1">
    <source>
        <dbReference type="SAM" id="MobiDB-lite"/>
    </source>
</evidence>